<evidence type="ECO:0000256" key="2">
    <source>
        <dbReference type="ARBA" id="ARBA00023002"/>
    </source>
</evidence>
<dbReference type="GO" id="GO:0016491">
    <property type="term" value="F:oxidoreductase activity"/>
    <property type="evidence" value="ECO:0007669"/>
    <property type="project" value="UniProtKB-KW"/>
</dbReference>
<evidence type="ECO:0000313" key="4">
    <source>
        <dbReference type="EMBL" id="CRK34952.1"/>
    </source>
</evidence>
<keyword evidence="2" id="KW-0560">Oxidoreductase</keyword>
<gene>
    <name evidence="4" type="ORF">BN1708_006586</name>
</gene>
<feature type="domain" description="NmrA-like" evidence="3">
    <location>
        <begin position="38"/>
        <end position="341"/>
    </location>
</feature>
<dbReference type="STRING" id="100787.A0A0G4MLD3"/>
<name>A0A0G4MLD3_VERLO</name>
<dbReference type="InterPro" id="IPR008030">
    <property type="entry name" value="NmrA-like"/>
</dbReference>
<protein>
    <recommendedName>
        <fullName evidence="3">NmrA-like domain-containing protein</fullName>
    </recommendedName>
</protein>
<organism evidence="4 5">
    <name type="scientific">Verticillium longisporum</name>
    <name type="common">Verticillium dahliae var. longisporum</name>
    <dbReference type="NCBI Taxonomy" id="100787"/>
    <lineage>
        <taxon>Eukaryota</taxon>
        <taxon>Fungi</taxon>
        <taxon>Dikarya</taxon>
        <taxon>Ascomycota</taxon>
        <taxon>Pezizomycotina</taxon>
        <taxon>Sordariomycetes</taxon>
        <taxon>Hypocreomycetidae</taxon>
        <taxon>Glomerellales</taxon>
        <taxon>Plectosphaerellaceae</taxon>
        <taxon>Verticillium</taxon>
    </lineage>
</organism>
<dbReference type="EMBL" id="CVQH01023305">
    <property type="protein sequence ID" value="CRK34952.1"/>
    <property type="molecule type" value="Genomic_DNA"/>
</dbReference>
<proteinExistence type="predicted"/>
<dbReference type="PANTHER" id="PTHR47706">
    <property type="entry name" value="NMRA-LIKE FAMILY PROTEIN"/>
    <property type="match status" value="1"/>
</dbReference>
<dbReference type="InterPro" id="IPR051609">
    <property type="entry name" value="NmrA/Isoflavone_reductase-like"/>
</dbReference>
<sequence>RQTHIKSCRSAPFCRRTSGLRITTLFTSKFRRRQLKPTMKIGVLGATGETGASIINGLLEHPHPFEITAFTRPSSLQSSANEALRTRGINVQPLDLTSDPAALVTGLTGLETLVSAVNFTGLASEPALATAAKAAGVARFVPCFFAPIAPPKGVLSLRDIKEDNLNHIKKLRLPYTILDIGWWYQLTLPLVPSKRNAYAHVGGPDLIVGDGATRFAQTHLDDVGRLLARAVLDPRTLNRSVFGFGALTSQTEVFDLLERLSGETIERAYIDAQTVTTTCEALSAADLALGSPEWFKRAQFEYWNSWGLRGDNTPETAAYLGYLDARELYPDFKPRTLEEYAKEVLAGEAKGVYAEMKAAVAAGTNS</sequence>
<dbReference type="SUPFAM" id="SSF51735">
    <property type="entry name" value="NAD(P)-binding Rossmann-fold domains"/>
    <property type="match status" value="1"/>
</dbReference>
<dbReference type="Gene3D" id="3.40.50.720">
    <property type="entry name" value="NAD(P)-binding Rossmann-like Domain"/>
    <property type="match status" value="1"/>
</dbReference>
<evidence type="ECO:0000256" key="1">
    <source>
        <dbReference type="ARBA" id="ARBA00022857"/>
    </source>
</evidence>
<keyword evidence="5" id="KW-1185">Reference proteome</keyword>
<feature type="non-terminal residue" evidence="4">
    <location>
        <position position="1"/>
    </location>
</feature>
<dbReference type="Gene3D" id="3.90.25.10">
    <property type="entry name" value="UDP-galactose 4-epimerase, domain 1"/>
    <property type="match status" value="1"/>
</dbReference>
<evidence type="ECO:0000313" key="5">
    <source>
        <dbReference type="Proteomes" id="UP000044602"/>
    </source>
</evidence>
<dbReference type="Pfam" id="PF05368">
    <property type="entry name" value="NmrA"/>
    <property type="match status" value="1"/>
</dbReference>
<dbReference type="AlphaFoldDB" id="A0A0G4MLD3"/>
<reference evidence="4 5" key="1">
    <citation type="submission" date="2015-05" db="EMBL/GenBank/DDBJ databases">
        <authorList>
            <person name="Wang D.B."/>
            <person name="Wang M."/>
        </authorList>
    </citation>
    <scope>NUCLEOTIDE SEQUENCE [LARGE SCALE GENOMIC DNA]</scope>
    <source>
        <strain evidence="4">VL1</strain>
    </source>
</reference>
<evidence type="ECO:0000259" key="3">
    <source>
        <dbReference type="Pfam" id="PF05368"/>
    </source>
</evidence>
<dbReference type="InterPro" id="IPR036291">
    <property type="entry name" value="NAD(P)-bd_dom_sf"/>
</dbReference>
<dbReference type="PANTHER" id="PTHR47706:SF6">
    <property type="entry name" value="NMRA-LIKE FAMILY PROTEIN (AFU_ORTHOLOGUE AFUA_6G00280)"/>
    <property type="match status" value="1"/>
</dbReference>
<accession>A0A0G4MLD3</accession>
<keyword evidence="1" id="KW-0521">NADP</keyword>
<dbReference type="Proteomes" id="UP000044602">
    <property type="component" value="Unassembled WGS sequence"/>
</dbReference>